<proteinExistence type="inferred from homology"/>
<dbReference type="Gene3D" id="3.40.50.1700">
    <property type="entry name" value="Glycoside hydrolase family 3 C-terminal domain"/>
    <property type="match status" value="1"/>
</dbReference>
<dbReference type="PRINTS" id="PR00133">
    <property type="entry name" value="GLHYDRLASE3"/>
</dbReference>
<dbReference type="InterPro" id="IPR013783">
    <property type="entry name" value="Ig-like_fold"/>
</dbReference>
<evidence type="ECO:0000256" key="6">
    <source>
        <dbReference type="ARBA" id="ARBA00022729"/>
    </source>
</evidence>
<feature type="non-terminal residue" evidence="15">
    <location>
        <position position="651"/>
    </location>
</feature>
<comment type="similarity">
    <text evidence="3">Belongs to the glycosyl hydrolase 3 family.</text>
</comment>
<feature type="domain" description="Fibronectin type III-like" evidence="14">
    <location>
        <begin position="569"/>
        <end position="640"/>
    </location>
</feature>
<dbReference type="OMA" id="DYHNITP"/>
<evidence type="ECO:0000259" key="14">
    <source>
        <dbReference type="SMART" id="SM01217"/>
    </source>
</evidence>
<evidence type="ECO:0000256" key="4">
    <source>
        <dbReference type="ARBA" id="ARBA00012744"/>
    </source>
</evidence>
<keyword evidence="8" id="KW-0326">Glycosidase</keyword>
<gene>
    <name evidence="15" type="ORF">RHOBADRAFT_4648</name>
</gene>
<comment type="catalytic activity">
    <reaction evidence="1">
        <text>Hydrolysis of terminal, non-reducing beta-D-glucosyl residues with release of beta-D-glucose.</text>
        <dbReference type="EC" id="3.2.1.21"/>
    </reaction>
</comment>
<dbReference type="AlphaFoldDB" id="A0A194SDA4"/>
<dbReference type="GO" id="GO:0005576">
    <property type="term" value="C:extracellular region"/>
    <property type="evidence" value="ECO:0007669"/>
    <property type="project" value="UniProtKB-SubCell"/>
</dbReference>
<sequence length="651" mass="70067">TQFPAQVTTAATWDMNLFYQRAAALAKEYASVGGSHPLSIVVGPLGRSPYGGRNWEGFTADPYLSGEAVRVTVEGFQDQGIVGLVKCYFDNNLNQTTDSIIDQATLHELYVWPFAEAIRSGSGAFMCSYNLLNGTSACENDALLNQLLKTELNFNGGVISDWGAAHTAVGSALGGLDWVGFSSASGNQFGDKLAALISNNTVPEGVLDDKILRWLTGYYALDQGSLPSIDFDRWATTNESTSVALKLSQESITLLKNVRSSNDTRGLPLNKPRDLLLVGSAARPAPYGYIANLNAVPFYAPSSNYEGWNSNGYGSGGSPQPYSIDPLMAFIERGSKDQIAGMITTQLGTNISYLDSKLAYASTPVVFVTAVAMEGYDRTTLKLQNGGDELIKYVAERHNDTVVVVTAPGPIDMSSWHDHENVTSIAYAYYSGQEGGHAIASVLFGDVNPSGKLPFTIAKDVSDYDQGAYFNGSVSYQPKVVYDEGVFLDYKYFDHKNVTPLYEFGYGGSYSSFELSGLAVAANATENPAPVRETNEKFFVDGKNSSSLYDIAYTVTASVKNTGDVAGAEVAQLYLSFPSGTPNKMPVRSLRGFAKPFLQPGASETVTFQIRNKDLAVWSVKQGGWILPKGEFKLTLGSSSRKAAGTATFTV</sequence>
<organism evidence="15 16">
    <name type="scientific">Rhodotorula graminis (strain WP1)</name>
    <dbReference type="NCBI Taxonomy" id="578459"/>
    <lineage>
        <taxon>Eukaryota</taxon>
        <taxon>Fungi</taxon>
        <taxon>Dikarya</taxon>
        <taxon>Basidiomycota</taxon>
        <taxon>Pucciniomycotina</taxon>
        <taxon>Microbotryomycetes</taxon>
        <taxon>Sporidiobolales</taxon>
        <taxon>Sporidiobolaceae</taxon>
        <taxon>Rhodotorula</taxon>
    </lineage>
</organism>
<dbReference type="SMART" id="SM01217">
    <property type="entry name" value="Fn3_like"/>
    <property type="match status" value="1"/>
</dbReference>
<dbReference type="InterPro" id="IPR017853">
    <property type="entry name" value="GH"/>
</dbReference>
<dbReference type="STRING" id="578459.A0A194SDA4"/>
<dbReference type="EC" id="3.2.1.21" evidence="4"/>
<protein>
    <recommendedName>
        <fullName evidence="10">Probable beta-glucosidase G</fullName>
        <ecNumber evidence="4">3.2.1.21</ecNumber>
    </recommendedName>
    <alternativeName>
        <fullName evidence="11">Beta-D-glucoside glucohydrolase G</fullName>
    </alternativeName>
    <alternativeName>
        <fullName evidence="12">Cellobiase G</fullName>
    </alternativeName>
    <alternativeName>
        <fullName evidence="13">Gentiobiase G</fullName>
    </alternativeName>
</protein>
<evidence type="ECO:0000256" key="7">
    <source>
        <dbReference type="ARBA" id="ARBA00022801"/>
    </source>
</evidence>
<evidence type="ECO:0000256" key="1">
    <source>
        <dbReference type="ARBA" id="ARBA00000448"/>
    </source>
</evidence>
<keyword evidence="16" id="KW-1185">Reference proteome</keyword>
<keyword evidence="6" id="KW-0732">Signal</keyword>
<evidence type="ECO:0000256" key="9">
    <source>
        <dbReference type="ARBA" id="ARBA00024983"/>
    </source>
</evidence>
<dbReference type="OrthoDB" id="416222at2759"/>
<dbReference type="EMBL" id="KQ474073">
    <property type="protein sequence ID" value="KPV78567.1"/>
    <property type="molecule type" value="Genomic_DNA"/>
</dbReference>
<dbReference type="PANTHER" id="PTHR42715">
    <property type="entry name" value="BETA-GLUCOSIDASE"/>
    <property type="match status" value="1"/>
</dbReference>
<evidence type="ECO:0000256" key="13">
    <source>
        <dbReference type="ARBA" id="ARBA00041808"/>
    </source>
</evidence>
<evidence type="ECO:0000256" key="11">
    <source>
        <dbReference type="ARBA" id="ARBA00041276"/>
    </source>
</evidence>
<dbReference type="Proteomes" id="UP000053890">
    <property type="component" value="Unassembled WGS sequence"/>
</dbReference>
<reference evidence="15 16" key="1">
    <citation type="journal article" date="2015" name="Front. Microbiol.">
        <title>Genome sequence of the plant growth promoting endophytic yeast Rhodotorula graminis WP1.</title>
        <authorList>
            <person name="Firrincieli A."/>
            <person name="Otillar R."/>
            <person name="Salamov A."/>
            <person name="Schmutz J."/>
            <person name="Khan Z."/>
            <person name="Redman R.S."/>
            <person name="Fleck N.D."/>
            <person name="Lindquist E."/>
            <person name="Grigoriev I.V."/>
            <person name="Doty S.L."/>
        </authorList>
    </citation>
    <scope>NUCLEOTIDE SEQUENCE [LARGE SCALE GENOMIC DNA]</scope>
    <source>
        <strain evidence="15 16">WP1</strain>
    </source>
</reference>
<name>A0A194SDA4_RHOGW</name>
<dbReference type="InterPro" id="IPR001764">
    <property type="entry name" value="Glyco_hydro_3_N"/>
</dbReference>
<evidence type="ECO:0000256" key="3">
    <source>
        <dbReference type="ARBA" id="ARBA00005336"/>
    </source>
</evidence>
<dbReference type="GO" id="GO:0008422">
    <property type="term" value="F:beta-glucosidase activity"/>
    <property type="evidence" value="ECO:0007669"/>
    <property type="project" value="UniProtKB-EC"/>
</dbReference>
<dbReference type="InterPro" id="IPR026891">
    <property type="entry name" value="Fn3-like"/>
</dbReference>
<dbReference type="RefSeq" id="XP_018274616.1">
    <property type="nucleotide sequence ID" value="XM_018414795.2"/>
</dbReference>
<dbReference type="Pfam" id="PF14310">
    <property type="entry name" value="Fn3-like"/>
    <property type="match status" value="1"/>
</dbReference>
<evidence type="ECO:0000256" key="5">
    <source>
        <dbReference type="ARBA" id="ARBA00022525"/>
    </source>
</evidence>
<keyword evidence="7 15" id="KW-0378">Hydrolase</keyword>
<dbReference type="Pfam" id="PF00933">
    <property type="entry name" value="Glyco_hydro_3"/>
    <property type="match status" value="1"/>
</dbReference>
<comment type="subcellular location">
    <subcellularLocation>
        <location evidence="2">Secreted</location>
    </subcellularLocation>
</comment>
<evidence type="ECO:0000313" key="16">
    <source>
        <dbReference type="Proteomes" id="UP000053890"/>
    </source>
</evidence>
<dbReference type="SUPFAM" id="SSF51445">
    <property type="entry name" value="(Trans)glycosidases"/>
    <property type="match status" value="1"/>
</dbReference>
<dbReference type="Pfam" id="PF01915">
    <property type="entry name" value="Glyco_hydro_3_C"/>
    <property type="match status" value="1"/>
</dbReference>
<dbReference type="InterPro" id="IPR036881">
    <property type="entry name" value="Glyco_hydro_3_C_sf"/>
</dbReference>
<dbReference type="GeneID" id="28975243"/>
<comment type="function">
    <text evidence="9">Beta-glucosidases are one of a number of cellulolytic enzymes involved in the degradation of cellulosic biomass. Catalyzes the last step releasing glucose from the inhibitory cellobiose.</text>
</comment>
<evidence type="ECO:0000256" key="10">
    <source>
        <dbReference type="ARBA" id="ARBA00039579"/>
    </source>
</evidence>
<dbReference type="InterPro" id="IPR036962">
    <property type="entry name" value="Glyco_hydro_3_N_sf"/>
</dbReference>
<dbReference type="InterPro" id="IPR002772">
    <property type="entry name" value="Glyco_hydro_3_C"/>
</dbReference>
<dbReference type="InterPro" id="IPR050288">
    <property type="entry name" value="Cellulose_deg_GH3"/>
</dbReference>
<keyword evidence="5" id="KW-0964">Secreted</keyword>
<dbReference type="Gene3D" id="2.60.40.10">
    <property type="entry name" value="Immunoglobulins"/>
    <property type="match status" value="1"/>
</dbReference>
<evidence type="ECO:0000313" key="15">
    <source>
        <dbReference type="EMBL" id="KPV78567.1"/>
    </source>
</evidence>
<dbReference type="SUPFAM" id="SSF52279">
    <property type="entry name" value="Beta-D-glucan exohydrolase, C-terminal domain"/>
    <property type="match status" value="1"/>
</dbReference>
<evidence type="ECO:0000256" key="12">
    <source>
        <dbReference type="ARBA" id="ARBA00041601"/>
    </source>
</evidence>
<dbReference type="Gene3D" id="3.20.20.300">
    <property type="entry name" value="Glycoside hydrolase, family 3, N-terminal domain"/>
    <property type="match status" value="1"/>
</dbReference>
<dbReference type="GO" id="GO:0009251">
    <property type="term" value="P:glucan catabolic process"/>
    <property type="evidence" value="ECO:0007669"/>
    <property type="project" value="TreeGrafter"/>
</dbReference>
<feature type="non-terminal residue" evidence="15">
    <location>
        <position position="1"/>
    </location>
</feature>
<evidence type="ECO:0000256" key="2">
    <source>
        <dbReference type="ARBA" id="ARBA00004613"/>
    </source>
</evidence>
<dbReference type="PANTHER" id="PTHR42715:SF12">
    <property type="entry name" value="BETA-GLUCOSIDASE G-RELATED"/>
    <property type="match status" value="1"/>
</dbReference>
<accession>A0A194SDA4</accession>
<evidence type="ECO:0000256" key="8">
    <source>
        <dbReference type="ARBA" id="ARBA00023295"/>
    </source>
</evidence>